<accession>A0A2R6AB99</accession>
<keyword evidence="1" id="KW-0812">Transmembrane</keyword>
<protein>
    <submittedName>
        <fullName evidence="2">Uncharacterized protein</fullName>
    </submittedName>
</protein>
<organism evidence="2 3">
    <name type="scientific">Candidatus Marsarchaeota G1 archaeon BE_D</name>
    <dbReference type="NCBI Taxonomy" id="1978156"/>
    <lineage>
        <taxon>Archaea</taxon>
        <taxon>Candidatus Marsarchaeota</taxon>
        <taxon>Candidatus Marsarchaeota group 1</taxon>
    </lineage>
</organism>
<comment type="caution">
    <text evidence="2">The sequence shown here is derived from an EMBL/GenBank/DDBJ whole genome shotgun (WGS) entry which is preliminary data.</text>
</comment>
<proteinExistence type="predicted"/>
<keyword evidence="1" id="KW-1133">Transmembrane helix</keyword>
<feature type="transmembrane region" description="Helical" evidence="1">
    <location>
        <begin position="12"/>
        <end position="33"/>
    </location>
</feature>
<reference evidence="2 3" key="1">
    <citation type="submission" date="2017-04" db="EMBL/GenBank/DDBJ databases">
        <title>Novel microbial lineages endemic to geothermal iron-oxide mats fill important gaps in the evolutionary history of Archaea.</title>
        <authorList>
            <person name="Jay Z.J."/>
            <person name="Beam J.P."/>
            <person name="Dlakic M."/>
            <person name="Rusch D.B."/>
            <person name="Kozubal M.A."/>
            <person name="Inskeep W.P."/>
        </authorList>
    </citation>
    <scope>NUCLEOTIDE SEQUENCE [LARGE SCALE GENOMIC DNA]</scope>
    <source>
        <strain evidence="2">BE_D</strain>
    </source>
</reference>
<evidence type="ECO:0000256" key="1">
    <source>
        <dbReference type="SAM" id="Phobius"/>
    </source>
</evidence>
<gene>
    <name evidence="2" type="ORF">B9Q02_10335</name>
</gene>
<name>A0A2R6AB99_9ARCH</name>
<sequence>MERLPYKFDFIRFIVLLITFLIFFSLFFVGGFGGFGGSTFRVTPGIAELMILVVTVLALVGSFVRVEPSKDDVDIITESRCPSCGFVYQRRFVNGDYITKQDQPCPKDQTPTVIHKIYVQSQQK</sequence>
<keyword evidence="1" id="KW-0472">Membrane</keyword>
<dbReference type="AlphaFoldDB" id="A0A2R6AB99"/>
<evidence type="ECO:0000313" key="2">
    <source>
        <dbReference type="EMBL" id="PSN83617.1"/>
    </source>
</evidence>
<feature type="transmembrane region" description="Helical" evidence="1">
    <location>
        <begin position="45"/>
        <end position="64"/>
    </location>
</feature>
<evidence type="ECO:0000313" key="3">
    <source>
        <dbReference type="Proteomes" id="UP000240569"/>
    </source>
</evidence>
<dbReference type="EMBL" id="NEXD01000098">
    <property type="protein sequence ID" value="PSN83617.1"/>
    <property type="molecule type" value="Genomic_DNA"/>
</dbReference>
<dbReference type="Proteomes" id="UP000240569">
    <property type="component" value="Unassembled WGS sequence"/>
</dbReference>